<dbReference type="Gene3D" id="2.30.110.10">
    <property type="entry name" value="Electron Transport, Fmn-binding Protein, Chain A"/>
    <property type="match status" value="1"/>
</dbReference>
<protein>
    <submittedName>
        <fullName evidence="3">Flavin reductase domain protein FMN-binding</fullName>
    </submittedName>
</protein>
<dbReference type="OrthoDB" id="8522at2157"/>
<gene>
    <name evidence="3" type="ordered locus">Kcr_0540</name>
</gene>
<dbReference type="HOGENOM" id="CLU_059021_5_3_2"/>
<dbReference type="Pfam" id="PF01613">
    <property type="entry name" value="Flavin_Reduct"/>
    <property type="match status" value="1"/>
</dbReference>
<proteinExistence type="predicted"/>
<dbReference type="PhylomeDB" id="B1L4B4"/>
<evidence type="ECO:0000259" key="2">
    <source>
        <dbReference type="SMART" id="SM00903"/>
    </source>
</evidence>
<evidence type="ECO:0000256" key="1">
    <source>
        <dbReference type="ARBA" id="ARBA00001917"/>
    </source>
</evidence>
<dbReference type="PANTHER" id="PTHR43241">
    <property type="entry name" value="FLAVIN REDUCTASE DOMAIN PROTEIN"/>
    <property type="match status" value="1"/>
</dbReference>
<dbReference type="Proteomes" id="UP000001686">
    <property type="component" value="Chromosome"/>
</dbReference>
<dbReference type="STRING" id="374847.Kcr_0540"/>
<dbReference type="EnsemblBacteria" id="ACB07293">
    <property type="protein sequence ID" value="ACB07293"/>
    <property type="gene ID" value="Kcr_0540"/>
</dbReference>
<dbReference type="InterPro" id="IPR002563">
    <property type="entry name" value="Flavin_Rdtase-like_dom"/>
</dbReference>
<sequence>MRKLPISFFHLLSYPKNSILVTSEDREGRANAMAAAWHTPLSVNPPSYGVAISPKRATYKLIVESGRFGINFLPFELLDSLHTCGRTSFNELGEEKIRRAGINPIRGEFGAYILQEAYVSFECSLEDIVKVGDHDLFIGEVRSLYLRGELRGNIIDVERVKPILYMGEDHYVTVDSRSLRRGRILQGIH</sequence>
<dbReference type="InParanoid" id="B1L4B4"/>
<dbReference type="AlphaFoldDB" id="B1L4B4"/>
<dbReference type="GO" id="GO:0010181">
    <property type="term" value="F:FMN binding"/>
    <property type="evidence" value="ECO:0007669"/>
    <property type="project" value="InterPro"/>
</dbReference>
<accession>B1L4B4</accession>
<comment type="cofactor">
    <cofactor evidence="1">
        <name>FMN</name>
        <dbReference type="ChEBI" id="CHEBI:58210"/>
    </cofactor>
</comment>
<dbReference type="SUPFAM" id="SSF50475">
    <property type="entry name" value="FMN-binding split barrel"/>
    <property type="match status" value="1"/>
</dbReference>
<dbReference type="eggNOG" id="arCOG02017">
    <property type="taxonomic scope" value="Archaea"/>
</dbReference>
<evidence type="ECO:0000313" key="4">
    <source>
        <dbReference type="Proteomes" id="UP000001686"/>
    </source>
</evidence>
<feature type="domain" description="Flavin reductase like" evidence="2">
    <location>
        <begin position="11"/>
        <end position="155"/>
    </location>
</feature>
<evidence type="ECO:0000313" key="3">
    <source>
        <dbReference type="EMBL" id="ACB07293.1"/>
    </source>
</evidence>
<dbReference type="InterPro" id="IPR012349">
    <property type="entry name" value="Split_barrel_FMN-bd"/>
</dbReference>
<reference evidence="3 4" key="1">
    <citation type="journal article" date="2008" name="Proc. Natl. Acad. Sci. U.S.A.">
        <title>A korarchaeal genome reveals new insights into the evolution of the Archaea.</title>
        <authorList>
            <person name="Elkins J.G."/>
            <person name="Podar M."/>
            <person name="Graham D.E."/>
            <person name="Makarova K.S."/>
            <person name="Wolf Y."/>
            <person name="Randau L."/>
            <person name="Hedlund B.P."/>
            <person name="Brochier-Armanet C."/>
            <person name="Kunin V."/>
            <person name="Anderson I."/>
            <person name="Lapidus A."/>
            <person name="Goltsman E."/>
            <person name="Barry K."/>
            <person name="Koonin E.V."/>
            <person name="Hugenholtz P."/>
            <person name="Kyrpides N."/>
            <person name="Wanner G."/>
            <person name="Richardson P."/>
            <person name="Keller M."/>
            <person name="Stetter K.O."/>
        </authorList>
    </citation>
    <scope>NUCLEOTIDE SEQUENCE [LARGE SCALE GENOMIC DNA]</scope>
    <source>
        <strain evidence="4">OPF8</strain>
    </source>
</reference>
<dbReference type="RefSeq" id="WP_012309190.1">
    <property type="nucleotide sequence ID" value="NC_010482.1"/>
</dbReference>
<keyword evidence="4" id="KW-1185">Reference proteome</keyword>
<organism evidence="3 4">
    <name type="scientific">Korarchaeum cryptofilum (strain OPF8)</name>
    <dbReference type="NCBI Taxonomy" id="374847"/>
    <lineage>
        <taxon>Archaea</taxon>
        <taxon>Thermoproteota</taxon>
        <taxon>Candidatus Korarchaeia</taxon>
        <taxon>Candidatus Korarchaeales</taxon>
        <taxon>Candidatus Korarchaeaceae</taxon>
        <taxon>Candidatus Korarchaeum</taxon>
    </lineage>
</organism>
<name>B1L4B4_KORCO</name>
<dbReference type="SMART" id="SM00903">
    <property type="entry name" value="Flavin_Reduct"/>
    <property type="match status" value="1"/>
</dbReference>
<dbReference type="InterPro" id="IPR053310">
    <property type="entry name" value="Flavoredoxin-like"/>
</dbReference>
<dbReference type="GeneID" id="6093824"/>
<dbReference type="EMBL" id="CP000968">
    <property type="protein sequence ID" value="ACB07293.1"/>
    <property type="molecule type" value="Genomic_DNA"/>
</dbReference>
<dbReference type="KEGG" id="kcr:Kcr_0540"/>
<dbReference type="PANTHER" id="PTHR43241:SF1">
    <property type="entry name" value="FLAVIN REDUCTASE LIKE DOMAIN-CONTAINING PROTEIN"/>
    <property type="match status" value="1"/>
</dbReference>